<evidence type="ECO:0008006" key="14">
    <source>
        <dbReference type="Google" id="ProtNLM"/>
    </source>
</evidence>
<comment type="subcellular location">
    <subcellularLocation>
        <location evidence="1">Nucleus</location>
    </subcellularLocation>
</comment>
<dbReference type="EMBL" id="VDEP01000138">
    <property type="protein sequence ID" value="KAA1129040.1"/>
    <property type="molecule type" value="Genomic_DNA"/>
</dbReference>
<evidence type="ECO:0000313" key="10">
    <source>
        <dbReference type="EMBL" id="KAA1094545.1"/>
    </source>
</evidence>
<feature type="domain" description="RPAP1 N-terminal" evidence="8">
    <location>
        <begin position="288"/>
        <end position="331"/>
    </location>
</feature>
<evidence type="ECO:0000256" key="3">
    <source>
        <dbReference type="ARBA" id="ARBA00023163"/>
    </source>
</evidence>
<dbReference type="Pfam" id="PF25766">
    <property type="entry name" value="TPR_RPAP1"/>
    <property type="match status" value="1"/>
</dbReference>
<evidence type="ECO:0000256" key="1">
    <source>
        <dbReference type="ARBA" id="ARBA00004123"/>
    </source>
</evidence>
<organism evidence="10 12">
    <name type="scientific">Puccinia graminis f. sp. tritici</name>
    <dbReference type="NCBI Taxonomy" id="56615"/>
    <lineage>
        <taxon>Eukaryota</taxon>
        <taxon>Fungi</taxon>
        <taxon>Dikarya</taxon>
        <taxon>Basidiomycota</taxon>
        <taxon>Pucciniomycotina</taxon>
        <taxon>Pucciniomycetes</taxon>
        <taxon>Pucciniales</taxon>
        <taxon>Pucciniaceae</taxon>
        <taxon>Puccinia</taxon>
    </lineage>
</organism>
<keyword evidence="6" id="KW-0812">Transmembrane</keyword>
<dbReference type="InterPro" id="IPR013929">
    <property type="entry name" value="RPAP1_C"/>
</dbReference>
<dbReference type="OrthoDB" id="348201at2759"/>
<keyword evidence="6" id="KW-1133">Transmembrane helix</keyword>
<proteinExistence type="inferred from homology"/>
<evidence type="ECO:0000313" key="11">
    <source>
        <dbReference type="EMBL" id="KAA1129040.1"/>
    </source>
</evidence>
<accession>A0A5B0NZ88</accession>
<dbReference type="InterPro" id="IPR039913">
    <property type="entry name" value="RPAP1/Rba50"/>
</dbReference>
<feature type="domain" description="RPAP1/MINIYO-like TPR repeats" evidence="9">
    <location>
        <begin position="1195"/>
        <end position="1321"/>
    </location>
</feature>
<evidence type="ECO:0000259" key="8">
    <source>
        <dbReference type="Pfam" id="PF08621"/>
    </source>
</evidence>
<protein>
    <recommendedName>
        <fullName evidence="14">RNA polymerase II-associated protein 1 C-terminal domain-containing protein</fullName>
    </recommendedName>
</protein>
<keyword evidence="4" id="KW-0539">Nucleus</keyword>
<keyword evidence="12" id="KW-1185">Reference proteome</keyword>
<evidence type="ECO:0000256" key="6">
    <source>
        <dbReference type="SAM" id="Phobius"/>
    </source>
</evidence>
<dbReference type="InterPro" id="IPR057989">
    <property type="entry name" value="TPR_RPAP1/MINIYO-like"/>
</dbReference>
<evidence type="ECO:0000256" key="2">
    <source>
        <dbReference type="ARBA" id="ARBA00009953"/>
    </source>
</evidence>
<evidence type="ECO:0000259" key="7">
    <source>
        <dbReference type="Pfam" id="PF08620"/>
    </source>
</evidence>
<dbReference type="Pfam" id="PF08621">
    <property type="entry name" value="RPAP1_N"/>
    <property type="match status" value="1"/>
</dbReference>
<keyword evidence="3" id="KW-0804">Transcription</keyword>
<feature type="compositionally biased region" description="Basic and acidic residues" evidence="5">
    <location>
        <begin position="172"/>
        <end position="185"/>
    </location>
</feature>
<dbReference type="GO" id="GO:0006366">
    <property type="term" value="P:transcription by RNA polymerase II"/>
    <property type="evidence" value="ECO:0007669"/>
    <property type="project" value="InterPro"/>
</dbReference>
<keyword evidence="6" id="KW-0472">Membrane</keyword>
<name>A0A5B0NZ88_PUCGR</name>
<comment type="caution">
    <text evidence="10">The sequence shown here is derived from an EMBL/GenBank/DDBJ whole genome shotgun (WGS) entry which is preliminary data.</text>
</comment>
<evidence type="ECO:0000313" key="13">
    <source>
        <dbReference type="Proteomes" id="UP000325313"/>
    </source>
</evidence>
<evidence type="ECO:0000256" key="4">
    <source>
        <dbReference type="ARBA" id="ARBA00023242"/>
    </source>
</evidence>
<dbReference type="Proteomes" id="UP000325313">
    <property type="component" value="Unassembled WGS sequence"/>
</dbReference>
<feature type="compositionally biased region" description="Polar residues" evidence="5">
    <location>
        <begin position="245"/>
        <end position="254"/>
    </location>
</feature>
<dbReference type="PANTHER" id="PTHR21483">
    <property type="entry name" value="RNA POLYMERASE II-ASSOCIATED PROTEIN 1"/>
    <property type="match status" value="1"/>
</dbReference>
<sequence>MDNEREHRMFTNCIKNQDTYIALGCWLCLTTVVELLFSVGQTETSVFIQIERPFLFRFVTIDMYTGSSSDHERQSIRPSLADLASDDFFEKLQVEANQLRNTQTFTANNSNPNALPPLGSIRAKAEPPSASTPKKSRFAQQREAQLHSSQSSDSNLPVPTGRFNFDLGLEDNDSRDRSQANETDSKSPPPLMAEIVERSSSTSNPPNDCFDPNFRPDAVSAVKPPTFNTPQASVPPWELRRLASRHSSQNSQRTSIEKPDFPMTQNQHSSDVLPAGSAKEPFNETEKRQISSENEALLSQMSPDEILREQAAIKAQLMQSNPDLLTKLLTKFKKQTPSHQVPTDILTPPAPDIPTPLAPTPKEQKHVRYAQDDVIPIDSPSPQKEKGSCMPNQHIKLNPDGSNDCSQSIPLRFDWNGVRVIDHEDPHQVDRSSEENIHVHHTSTYTVRQLLRLILSSVPSQRIMGFKIVTQIVVRYFETSGHGLDDIQLALLTEELNGASLEIMTIAAQATRERNLGIATSALTLLGSILSKASAAQSSSSKHKCIVQPAWIEELITQTTILADFHSHLQYQELPRLSLTVIVQILRDLIILGDSAKVSEEIVKRPSFLELLIQVLIAVPWPLNSKSKLEVPDLSAFELLLELAKSSRTCSRSILDRGLLTPMLRFIALPYWSLVGTSESVAEGLIPAPNDHVMGVLIRSMCYQFELISVFAGYGLGANLRTTLDPLLRTTTIGLHNILKDALSGSSSVPPCRAAQEFTLISAFLKLLQSWIQCADDSHICDPPHSITWSQVTEWESSILDFLRLASISNSRSPGSNKVLASACDSLSTYIGRSFTKKLKISACLVSLDFVMPQLESIFQTIAHDVVNSSYDDYRSQSESFQYQLLISFARLKTCLSQSKSEEHPSLPATHFQHEFPEKTFALTCRLAFDYEELSLLPWALSVFHPSGDSTSDLDRILLAGLLVRNSDGTIVGDILAETFKRCQSRVNAECQNSIKPSTPVIDLSRLLPIFNDYIDQSAPSTQISDPSPHQLQNQMSQNDKSAFLLSSTWPLLAIAFLKPGHLASTKITSKIKSSEVVRASFAMTVVVQSLLCDMQSRFESLSNIFQALLLDKLSIWKNVITAIIATTSQTYCLDHQATEESLESFFEDEAAAQLIIRLMNISHQHPSRLSQSKATKPMSRSEVLKFQESEDGELYMLFTDILAAFDWGSFGNHSFMRILVPFLSMKRGREFRGKLFSDHGDILKNMRVSLGDVFGVDDEVCGERVEVDYQQLKEYLYPVEENAQMLHLFAEFLSKHSTLVNPKDHPFLFLYLIHHLSSQIWNVNLEPRLRMDLLKVILSKAQDERICRALLRYDQPAPSNDRARATSSWTLRLTIFDQESDGDHLGNRCKLLSLQTLFSSLPGDHHASIDRLRKFGWDLLETQP</sequence>
<feature type="region of interest" description="Disordered" evidence="5">
    <location>
        <begin position="103"/>
        <end position="278"/>
    </location>
</feature>
<dbReference type="PANTHER" id="PTHR21483:SF18">
    <property type="entry name" value="RNA POLYMERASE II-ASSOCIATED PROTEIN 1"/>
    <property type="match status" value="1"/>
</dbReference>
<evidence type="ECO:0000259" key="9">
    <source>
        <dbReference type="Pfam" id="PF25766"/>
    </source>
</evidence>
<reference evidence="12 13" key="1">
    <citation type="submission" date="2019-05" db="EMBL/GenBank/DDBJ databases">
        <title>Emergence of the Ug99 lineage of the wheat stem rust pathogen through somatic hybridization.</title>
        <authorList>
            <person name="Li F."/>
            <person name="Upadhyaya N.M."/>
            <person name="Sperschneider J."/>
            <person name="Matny O."/>
            <person name="Nguyen-Phuc H."/>
            <person name="Mago R."/>
            <person name="Raley C."/>
            <person name="Miller M.E."/>
            <person name="Silverstein K.A.T."/>
            <person name="Henningsen E."/>
            <person name="Hirsch C.D."/>
            <person name="Visser B."/>
            <person name="Pretorius Z.A."/>
            <person name="Steffenson B.J."/>
            <person name="Schwessinger B."/>
            <person name="Dodds P.N."/>
            <person name="Figueroa M."/>
        </authorList>
    </citation>
    <scope>NUCLEOTIDE SEQUENCE [LARGE SCALE GENOMIC DNA]</scope>
    <source>
        <strain evidence="10">21-0</strain>
        <strain evidence="11 13">Ug99</strain>
    </source>
</reference>
<evidence type="ECO:0000256" key="5">
    <source>
        <dbReference type="SAM" id="MobiDB-lite"/>
    </source>
</evidence>
<comment type="similarity">
    <text evidence="2">Belongs to the RPAP1 family.</text>
</comment>
<evidence type="ECO:0000313" key="12">
    <source>
        <dbReference type="Proteomes" id="UP000324748"/>
    </source>
</evidence>
<feature type="compositionally biased region" description="Low complexity" evidence="5">
    <location>
        <begin position="107"/>
        <end position="118"/>
    </location>
</feature>
<feature type="compositionally biased region" description="Polar residues" evidence="5">
    <location>
        <begin position="129"/>
        <end position="157"/>
    </location>
</feature>
<feature type="domain" description="RPAP1 C-terminal" evidence="7">
    <location>
        <begin position="411"/>
        <end position="475"/>
    </location>
</feature>
<feature type="transmembrane region" description="Helical" evidence="6">
    <location>
        <begin position="20"/>
        <end position="40"/>
    </location>
</feature>
<gene>
    <name evidence="10" type="ORF">PGT21_024487</name>
    <name evidence="11" type="ORF">PGTUg99_025577</name>
</gene>
<dbReference type="Pfam" id="PF08620">
    <property type="entry name" value="RPAP1_C"/>
    <property type="match status" value="1"/>
</dbReference>
<dbReference type="Proteomes" id="UP000324748">
    <property type="component" value="Unassembled WGS sequence"/>
</dbReference>
<dbReference type="EMBL" id="VSWC01000079">
    <property type="protein sequence ID" value="KAA1094545.1"/>
    <property type="molecule type" value="Genomic_DNA"/>
</dbReference>
<dbReference type="InterPro" id="IPR013930">
    <property type="entry name" value="RPAP1_N"/>
</dbReference>